<dbReference type="PANTHER" id="PTHR11601">
    <property type="entry name" value="CYSTEINE DESULFURYLASE FAMILY MEMBER"/>
    <property type="match status" value="1"/>
</dbReference>
<dbReference type="AlphaFoldDB" id="A0A804KUD6"/>
<organism evidence="4 5">
    <name type="scientific">Musa acuminata subsp. malaccensis</name>
    <name type="common">Wild banana</name>
    <name type="synonym">Musa malaccensis</name>
    <dbReference type="NCBI Taxonomy" id="214687"/>
    <lineage>
        <taxon>Eukaryota</taxon>
        <taxon>Viridiplantae</taxon>
        <taxon>Streptophyta</taxon>
        <taxon>Embryophyta</taxon>
        <taxon>Tracheophyta</taxon>
        <taxon>Spermatophyta</taxon>
        <taxon>Magnoliopsida</taxon>
        <taxon>Liliopsida</taxon>
        <taxon>Zingiberales</taxon>
        <taxon>Musaceae</taxon>
        <taxon>Musa</taxon>
    </lineage>
</organism>
<keyword evidence="5" id="KW-1185">Reference proteome</keyword>
<protein>
    <recommendedName>
        <fullName evidence="3">Aminotransferase class V domain-containing protein</fullName>
    </recommendedName>
</protein>
<dbReference type="InterPro" id="IPR000192">
    <property type="entry name" value="Aminotrans_V_dom"/>
</dbReference>
<proteinExistence type="inferred from homology"/>
<dbReference type="Gene3D" id="3.40.640.10">
    <property type="entry name" value="Type I PLP-dependent aspartate aminotransferase-like (Major domain)"/>
    <property type="match status" value="1"/>
</dbReference>
<reference evidence="4" key="1">
    <citation type="submission" date="2021-05" db="UniProtKB">
        <authorList>
            <consortium name="EnsemblPlants"/>
        </authorList>
    </citation>
    <scope>IDENTIFICATION</scope>
    <source>
        <strain evidence="4">subsp. malaccensis</strain>
    </source>
</reference>
<name>A0A804KUD6_MUSAM</name>
<dbReference type="Gramene" id="Ma10_t09430.1">
    <property type="protein sequence ID" value="Ma10_p09430.1"/>
    <property type="gene ID" value="Ma10_g09430"/>
</dbReference>
<dbReference type="InterPro" id="IPR015424">
    <property type="entry name" value="PyrdxlP-dep_Trfase"/>
</dbReference>
<evidence type="ECO:0000256" key="2">
    <source>
        <dbReference type="ARBA" id="ARBA00006490"/>
    </source>
</evidence>
<evidence type="ECO:0000313" key="5">
    <source>
        <dbReference type="Proteomes" id="UP000012960"/>
    </source>
</evidence>
<accession>A0A804KUD6</accession>
<dbReference type="Proteomes" id="UP000012960">
    <property type="component" value="Unplaced"/>
</dbReference>
<dbReference type="EnsemblPlants" id="Ma10_t09430.1">
    <property type="protein sequence ID" value="Ma10_p09430.1"/>
    <property type="gene ID" value="Ma10_g09430"/>
</dbReference>
<evidence type="ECO:0000256" key="1">
    <source>
        <dbReference type="ARBA" id="ARBA00001933"/>
    </source>
</evidence>
<sequence>MAVNNEIGVVQPLEEIGRICREKGVVFHTDAA</sequence>
<dbReference type="PANTHER" id="PTHR11601:SF34">
    <property type="entry name" value="CYSTEINE DESULFURASE"/>
    <property type="match status" value="1"/>
</dbReference>
<comment type="similarity">
    <text evidence="2">Belongs to the class-V pyridoxal-phosphate-dependent aminotransferase family. NifS/IscS subfamily.</text>
</comment>
<dbReference type="InParanoid" id="A0A804KUD6"/>
<comment type="cofactor">
    <cofactor evidence="1">
        <name>pyridoxal 5'-phosphate</name>
        <dbReference type="ChEBI" id="CHEBI:597326"/>
    </cofactor>
</comment>
<dbReference type="InterPro" id="IPR015421">
    <property type="entry name" value="PyrdxlP-dep_Trfase_major"/>
</dbReference>
<evidence type="ECO:0000313" key="4">
    <source>
        <dbReference type="EnsemblPlants" id="Ma10_p09430.1"/>
    </source>
</evidence>
<dbReference type="Pfam" id="PF00266">
    <property type="entry name" value="Aminotran_5"/>
    <property type="match status" value="1"/>
</dbReference>
<feature type="domain" description="Aminotransferase class V" evidence="3">
    <location>
        <begin position="1"/>
        <end position="32"/>
    </location>
</feature>
<evidence type="ECO:0000259" key="3">
    <source>
        <dbReference type="Pfam" id="PF00266"/>
    </source>
</evidence>
<dbReference type="SUPFAM" id="SSF53383">
    <property type="entry name" value="PLP-dependent transferases"/>
    <property type="match status" value="1"/>
</dbReference>